<dbReference type="PROSITE" id="PS50878">
    <property type="entry name" value="RT_POL"/>
    <property type="match status" value="1"/>
</dbReference>
<dbReference type="InterPro" id="IPR050951">
    <property type="entry name" value="Retrovirus_Pol_polyprotein"/>
</dbReference>
<dbReference type="Proteomes" id="UP001374535">
    <property type="component" value="Chromosome 8"/>
</dbReference>
<dbReference type="Pfam" id="PF17919">
    <property type="entry name" value="RT_RNaseH_2"/>
    <property type="match status" value="1"/>
</dbReference>
<dbReference type="CDD" id="cd01647">
    <property type="entry name" value="RT_LTR"/>
    <property type="match status" value="1"/>
</dbReference>
<dbReference type="InterPro" id="IPR002156">
    <property type="entry name" value="RNaseH_domain"/>
</dbReference>
<feature type="region of interest" description="Disordered" evidence="3">
    <location>
        <begin position="1824"/>
        <end position="1844"/>
    </location>
</feature>
<feature type="region of interest" description="Disordered" evidence="3">
    <location>
        <begin position="327"/>
        <end position="365"/>
    </location>
</feature>
<dbReference type="GO" id="GO:0015074">
    <property type="term" value="P:DNA integration"/>
    <property type="evidence" value="ECO:0007669"/>
    <property type="project" value="InterPro"/>
</dbReference>
<dbReference type="InterPro" id="IPR005162">
    <property type="entry name" value="Retrotrans_gag_dom"/>
</dbReference>
<dbReference type="CDD" id="cd09279">
    <property type="entry name" value="RNase_HI_like"/>
    <property type="match status" value="1"/>
</dbReference>
<dbReference type="Gene3D" id="3.30.70.270">
    <property type="match status" value="1"/>
</dbReference>
<evidence type="ECO:0000313" key="6">
    <source>
        <dbReference type="EMBL" id="WVZ00485.1"/>
    </source>
</evidence>
<dbReference type="InterPro" id="IPR043128">
    <property type="entry name" value="Rev_trsase/Diguanyl_cyclase"/>
</dbReference>
<dbReference type="InterPro" id="IPR000477">
    <property type="entry name" value="RT_dom"/>
</dbReference>
<dbReference type="PROSITE" id="PS50994">
    <property type="entry name" value="INTEGRASE"/>
    <property type="match status" value="1"/>
</dbReference>
<dbReference type="InterPro" id="IPR041577">
    <property type="entry name" value="RT_RNaseH_2"/>
</dbReference>
<feature type="compositionally biased region" description="Polar residues" evidence="3">
    <location>
        <begin position="39"/>
        <end position="49"/>
    </location>
</feature>
<evidence type="ECO:0000256" key="2">
    <source>
        <dbReference type="SAM" id="Coils"/>
    </source>
</evidence>
<accession>A0AAQ3N107</accession>
<dbReference type="Pfam" id="PF00665">
    <property type="entry name" value="rve"/>
    <property type="match status" value="1"/>
</dbReference>
<keyword evidence="1" id="KW-0511">Multifunctional enzyme</keyword>
<dbReference type="Pfam" id="PF13456">
    <property type="entry name" value="RVT_3"/>
    <property type="match status" value="1"/>
</dbReference>
<evidence type="ECO:0000256" key="3">
    <source>
        <dbReference type="SAM" id="MobiDB-lite"/>
    </source>
</evidence>
<feature type="region of interest" description="Disordered" evidence="3">
    <location>
        <begin position="442"/>
        <end position="495"/>
    </location>
</feature>
<dbReference type="EMBL" id="CP144693">
    <property type="protein sequence ID" value="WVZ00485.1"/>
    <property type="molecule type" value="Genomic_DNA"/>
</dbReference>
<dbReference type="PANTHER" id="PTHR37984:SF5">
    <property type="entry name" value="PROTEIN NYNRIN-LIKE"/>
    <property type="match status" value="1"/>
</dbReference>
<dbReference type="SUPFAM" id="SSF56672">
    <property type="entry name" value="DNA/RNA polymerases"/>
    <property type="match status" value="1"/>
</dbReference>
<keyword evidence="7" id="KW-1185">Reference proteome</keyword>
<feature type="domain" description="Integrase catalytic" evidence="5">
    <location>
        <begin position="1386"/>
        <end position="1544"/>
    </location>
</feature>
<dbReference type="Pfam" id="PF03732">
    <property type="entry name" value="Retrotrans_gag"/>
    <property type="match status" value="1"/>
</dbReference>
<organism evidence="6 7">
    <name type="scientific">Vigna mungo</name>
    <name type="common">Black gram</name>
    <name type="synonym">Phaseolus mungo</name>
    <dbReference type="NCBI Taxonomy" id="3915"/>
    <lineage>
        <taxon>Eukaryota</taxon>
        <taxon>Viridiplantae</taxon>
        <taxon>Streptophyta</taxon>
        <taxon>Embryophyta</taxon>
        <taxon>Tracheophyta</taxon>
        <taxon>Spermatophyta</taxon>
        <taxon>Magnoliopsida</taxon>
        <taxon>eudicotyledons</taxon>
        <taxon>Gunneridae</taxon>
        <taxon>Pentapetalae</taxon>
        <taxon>rosids</taxon>
        <taxon>fabids</taxon>
        <taxon>Fabales</taxon>
        <taxon>Fabaceae</taxon>
        <taxon>Papilionoideae</taxon>
        <taxon>50 kb inversion clade</taxon>
        <taxon>NPAAA clade</taxon>
        <taxon>indigoferoid/millettioid clade</taxon>
        <taxon>Phaseoleae</taxon>
        <taxon>Vigna</taxon>
    </lineage>
</organism>
<proteinExistence type="predicted"/>
<dbReference type="InterPro" id="IPR001584">
    <property type="entry name" value="Integrase_cat-core"/>
</dbReference>
<gene>
    <name evidence="6" type="ORF">V8G54_026554</name>
</gene>
<feature type="compositionally biased region" description="Polar residues" evidence="3">
    <location>
        <begin position="1831"/>
        <end position="1844"/>
    </location>
</feature>
<evidence type="ECO:0000259" key="4">
    <source>
        <dbReference type="PROSITE" id="PS50878"/>
    </source>
</evidence>
<dbReference type="GO" id="GO:0003676">
    <property type="term" value="F:nucleic acid binding"/>
    <property type="evidence" value="ECO:0007669"/>
    <property type="project" value="InterPro"/>
</dbReference>
<dbReference type="Pfam" id="PF00078">
    <property type="entry name" value="RVT_1"/>
    <property type="match status" value="1"/>
</dbReference>
<feature type="compositionally biased region" description="Low complexity" evidence="3">
    <location>
        <begin position="448"/>
        <end position="460"/>
    </location>
</feature>
<dbReference type="PANTHER" id="PTHR37984">
    <property type="entry name" value="PROTEIN CBG26694"/>
    <property type="match status" value="1"/>
</dbReference>
<feature type="compositionally biased region" description="Basic and acidic residues" evidence="3">
    <location>
        <begin position="107"/>
        <end position="117"/>
    </location>
</feature>
<dbReference type="GO" id="GO:0004523">
    <property type="term" value="F:RNA-DNA hybrid ribonuclease activity"/>
    <property type="evidence" value="ECO:0007669"/>
    <property type="project" value="InterPro"/>
</dbReference>
<dbReference type="SUPFAM" id="SSF53098">
    <property type="entry name" value="Ribonuclease H-like"/>
    <property type="match status" value="2"/>
</dbReference>
<dbReference type="InterPro" id="IPR036397">
    <property type="entry name" value="RNaseH_sf"/>
</dbReference>
<evidence type="ECO:0000259" key="5">
    <source>
        <dbReference type="PROSITE" id="PS50994"/>
    </source>
</evidence>
<dbReference type="InterPro" id="IPR012337">
    <property type="entry name" value="RNaseH-like_sf"/>
</dbReference>
<reference evidence="6 7" key="1">
    <citation type="journal article" date="2023" name="Life. Sci Alliance">
        <title>Evolutionary insights into 3D genome organization and epigenetic landscape of Vigna mungo.</title>
        <authorList>
            <person name="Junaid A."/>
            <person name="Singh B."/>
            <person name="Bhatia S."/>
        </authorList>
    </citation>
    <scope>NUCLEOTIDE SEQUENCE [LARGE SCALE GENOMIC DNA]</scope>
    <source>
        <strain evidence="6">Urdbean</strain>
    </source>
</reference>
<dbReference type="Gene3D" id="3.30.420.10">
    <property type="entry name" value="Ribonuclease H-like superfamily/Ribonuclease H"/>
    <property type="match status" value="2"/>
</dbReference>
<evidence type="ECO:0000313" key="7">
    <source>
        <dbReference type="Proteomes" id="UP001374535"/>
    </source>
</evidence>
<feature type="region of interest" description="Disordered" evidence="3">
    <location>
        <begin position="32"/>
        <end position="117"/>
    </location>
</feature>
<protein>
    <submittedName>
        <fullName evidence="6">Uncharacterized protein</fullName>
    </submittedName>
</protein>
<evidence type="ECO:0000256" key="1">
    <source>
        <dbReference type="ARBA" id="ARBA00023268"/>
    </source>
</evidence>
<keyword evidence="2" id="KW-0175">Coiled coil</keyword>
<sequence length="1844" mass="208832">MAEQEHLQLLQEMQRQMLDMRAEIAALRAERENRVGEPSVQSVNVQTIHTENDEEMEGDGVREGVHASVNRGRGGRNNIRGRGNSGRGRNRGRESRQEQGGGGRGRGSHEVERIDDPPHVEEVQEVTGPIVHVNELPLRGRFDQAEGLHPFTDNVMRATMPENRVFSFVEKYEGSTDPVKHLRSFVDAMVVYSSDELVWCRVFSLTLKEEALDWFHSLQPRTIDSFVTLRQLFSQQYASNRTRGLTYTALMGMKQGSEESFKDFMERFDRTARQVRNADQGLVVGALTNALRPGPFADYIYEEEPQTMEELQNKLAGFIRIEEGRAHQGRQMEEISRSVKAGRERRGEKRPFREEGGSGRRNTEVPRISQYLHHTPLNALRARVMEEVLRADLMVSTRSPTPRGADESKHCRYHQNMGHTTEDCITLKDKLESLVQARHLREFVQRKGTPSGSGTNNGNRPPRKKTENSGNPQVTQSRGQGERNDRPLRGVLLEDDLRRRPGKGILGVCITSMPPITFSDEDFHAPDPNQDDPMVITAVIARYSVGNVLIDQGSSANILYWSQQMDIQDGTIMPFHEQILGFAGERVDPRGAKEIKVRFLLVDADTSYNVLLGRPCLNAFGAIVSTPHLTLKYPADDGKIWTVRADQKVARECHAAGLKVKPFTGRGPESRSEVALAELDPRVEVDDRVEPMGEVQPFQLGAEEKATMVGANLSSDQVERIGQLLVQNKDLFAWTASDMSGIHLDVISHTLSVFKEARPVSQKKRRLGAEKRKAVDEEVCKLLEAGFLREVKHTTWLANVVMVKKSNGKWRMCTDFTDLNKACPKDTYPLPSIDALVDGVSGYEILSFLDAYSGYNQIPTYRPDNEKTAFITERATYCYEVMPFGLKNAEATYQRLMDKVFQNQIGKCMEVYVDDVVVRSRSLEDHLRDLEEVFGQVRKYDMRLNPLKCTFGVQADKFLGFMLTARGIEGNLEKCKAVLEMRSPQTVREVQRLECWSDQCEGVFREVKKILTQPPVMGRPVSGHDLQIFLVTTDEAISAALIQEAPKFKLIYFVSRIFKDAEARYQKLEKVVLTLVYVARRLRPYFQGHQVVVHTDYPIAKILWKPDLAGRMIGWGSVKGQHLADFAVELPVGKDPFCWLLSVDGSSNKRGGGAGIVLEGPDEMVIEQALIFKFKVSNNQAEYEALISGMELAKDLGLVEGQMNGNSQVKDNQLQRYFHRAKNLATGFNTFELRHVPQEENTRADRLSKLANENEKEGFSSVVRQVLIEPTVECLQIEGEEIVRLIREQEEGRTLAAGDAKKIARYCMVGEDLYRRGYVYPLLKCLVESEAEYVMRELHQGVCGRHTGGQALRARILRVGFFWPTLEKDCKVFAQKCRSLELQSLVSPWPFAQWGMDIVGPFPTGRSQMKFLLVAVDYFTKWVEAEPVAKISAAQVQKFVWKLVCIFGLPHAVITDNGRQFVDKKLVAFYKELGIKPITSSVEHPQTNGQAEAMNKIIVQELKRRLGEAKGGWVDELPQVLWGYRCSPHGATGESPFNLTYGTNAMIPVEVGEVTLRRQMADMETNDEGLRSNLDVLQERREIAVVRVEAQKRLVACRYNAKVRPRHFIEGDLVWRKTAEAKREPAHGKFAANWEGPFRVRESLNNGAYRLEHLDGKTIPNSWNGRSQKNDFINPYFYAGSKKNDSCLKPFGGSQKNDFRNPYFYAGSQKNDSCLKPFGGSQKNDFRNPYFYAGSQKNDSCLKPFGGSQKNDFRNPYFYAGRSQKNDSCLKPFGGSQKNDFRNPYFYAGSQKNDSCLKPFGGSQKNDFRNPYFYTGRSQKNDSCLKPFGGSQKNDFTQEVQIKR</sequence>
<feature type="domain" description="Reverse transcriptase" evidence="4">
    <location>
        <begin position="784"/>
        <end position="963"/>
    </location>
</feature>
<feature type="compositionally biased region" description="Polar residues" evidence="3">
    <location>
        <begin position="468"/>
        <end position="479"/>
    </location>
</feature>
<feature type="coiled-coil region" evidence="2">
    <location>
        <begin position="3"/>
        <end position="30"/>
    </location>
</feature>
<dbReference type="Gene3D" id="1.10.340.70">
    <property type="match status" value="1"/>
</dbReference>
<name>A0AAQ3N107_VIGMU</name>
<dbReference type="Gene3D" id="3.10.10.10">
    <property type="entry name" value="HIV Type 1 Reverse Transcriptase, subunit A, domain 1"/>
    <property type="match status" value="1"/>
</dbReference>
<feature type="compositionally biased region" description="Basic and acidic residues" evidence="3">
    <location>
        <begin position="327"/>
        <end position="364"/>
    </location>
</feature>
<dbReference type="InterPro" id="IPR043502">
    <property type="entry name" value="DNA/RNA_pol_sf"/>
</dbReference>